<evidence type="ECO:0000313" key="3">
    <source>
        <dbReference type="Proteomes" id="UP001247805"/>
    </source>
</evidence>
<dbReference type="SUPFAM" id="SSF56935">
    <property type="entry name" value="Porins"/>
    <property type="match status" value="1"/>
</dbReference>
<gene>
    <name evidence="2" type="ORF">RS130_00520</name>
</gene>
<dbReference type="RefSeq" id="WP_316024306.1">
    <property type="nucleotide sequence ID" value="NZ_JAWDIO010000001.1"/>
</dbReference>
<reference evidence="2 3" key="1">
    <citation type="submission" date="2023-10" db="EMBL/GenBank/DDBJ databases">
        <title>Glaciecola aquimarina strain GGW-M5 nov., isolated from a coastal seawater.</title>
        <authorList>
            <person name="Bayburt H."/>
            <person name="Kim J.M."/>
            <person name="Choi B.J."/>
            <person name="Jeon C.O."/>
        </authorList>
    </citation>
    <scope>NUCLEOTIDE SEQUENCE [LARGE SCALE GENOMIC DNA]</scope>
    <source>
        <strain evidence="2 3">KCTC 32108</strain>
    </source>
</reference>
<organism evidence="2 3">
    <name type="scientific">Paraglaciecola aquimarina</name>
    <dbReference type="NCBI Taxonomy" id="1235557"/>
    <lineage>
        <taxon>Bacteria</taxon>
        <taxon>Pseudomonadati</taxon>
        <taxon>Pseudomonadota</taxon>
        <taxon>Gammaproteobacteria</taxon>
        <taxon>Alteromonadales</taxon>
        <taxon>Alteromonadaceae</taxon>
        <taxon>Paraglaciecola</taxon>
    </lineage>
</organism>
<keyword evidence="1" id="KW-0732">Signal</keyword>
<dbReference type="EMBL" id="JAWDIO010000001">
    <property type="protein sequence ID" value="MDU0352595.1"/>
    <property type="molecule type" value="Genomic_DNA"/>
</dbReference>
<evidence type="ECO:0000313" key="2">
    <source>
        <dbReference type="EMBL" id="MDU0352595.1"/>
    </source>
</evidence>
<protein>
    <recommendedName>
        <fullName evidence="4">TonB-dependent receptor</fullName>
    </recommendedName>
</protein>
<evidence type="ECO:0000256" key="1">
    <source>
        <dbReference type="SAM" id="SignalP"/>
    </source>
</evidence>
<feature type="signal peptide" evidence="1">
    <location>
        <begin position="1"/>
        <end position="29"/>
    </location>
</feature>
<dbReference type="PANTHER" id="PTHR40980:SF4">
    <property type="entry name" value="TONB-DEPENDENT RECEPTOR-LIKE BETA-BARREL DOMAIN-CONTAINING PROTEIN"/>
    <property type="match status" value="1"/>
</dbReference>
<name>A0ABU3SRG4_9ALTE</name>
<dbReference type="PANTHER" id="PTHR40980">
    <property type="entry name" value="PLUG DOMAIN-CONTAINING PROTEIN"/>
    <property type="match status" value="1"/>
</dbReference>
<sequence>MKNINSNKSLLVSGTASLLLAISSPSVVAQEVNAALEARKAAQNVEVIEVSGVRSSLENALNVKREAVSIVDAISATDIDALPALDLGEALQALALCTIEL</sequence>
<evidence type="ECO:0008006" key="4">
    <source>
        <dbReference type="Google" id="ProtNLM"/>
    </source>
</evidence>
<proteinExistence type="predicted"/>
<dbReference type="Proteomes" id="UP001247805">
    <property type="component" value="Unassembled WGS sequence"/>
</dbReference>
<keyword evidence="3" id="KW-1185">Reference proteome</keyword>
<accession>A0ABU3SRG4</accession>
<feature type="chain" id="PRO_5045961247" description="TonB-dependent receptor" evidence="1">
    <location>
        <begin position="30"/>
        <end position="101"/>
    </location>
</feature>
<comment type="caution">
    <text evidence="2">The sequence shown here is derived from an EMBL/GenBank/DDBJ whole genome shotgun (WGS) entry which is preliminary data.</text>
</comment>